<dbReference type="Gene3D" id="3.40.50.410">
    <property type="entry name" value="von Willebrand factor, type A domain"/>
    <property type="match status" value="1"/>
</dbReference>
<protein>
    <submittedName>
        <fullName evidence="3">Peptidoglycan-binding (PGRP) domain of peptidoglycan hydrolases-containing protein</fullName>
    </submittedName>
</protein>
<dbReference type="InterPro" id="IPR036366">
    <property type="entry name" value="PGBDSf"/>
</dbReference>
<feature type="compositionally biased region" description="Polar residues" evidence="1">
    <location>
        <begin position="21"/>
        <end position="33"/>
    </location>
</feature>
<dbReference type="AlphaFoldDB" id="A0A1C6SZN0"/>
<organism evidence="3 4">
    <name type="scientific">Micromonospora rhizosphaerae</name>
    <dbReference type="NCBI Taxonomy" id="568872"/>
    <lineage>
        <taxon>Bacteria</taxon>
        <taxon>Bacillati</taxon>
        <taxon>Actinomycetota</taxon>
        <taxon>Actinomycetes</taxon>
        <taxon>Micromonosporales</taxon>
        <taxon>Micromonosporaceae</taxon>
        <taxon>Micromonospora</taxon>
    </lineage>
</organism>
<dbReference type="CDD" id="cd00198">
    <property type="entry name" value="vWFA"/>
    <property type="match status" value="1"/>
</dbReference>
<sequence length="1163" mass="125093">MAFEVHPHAPGNPPTDPLKVTKNSEQSSTINQITGPPVIANSYVKMMFLRVAMTGTGTAPTLSLQTGLGPPVIATGTPTAVYRGPNPVDYVGDVQLITAGEAAGVWQIRMGFDQDTDETWQLVIHNNDPVVDHEFTWVVASTVAETAQPWIAVSPALLPITSLINRPNSTDLKIEQSVQVANRGTAPLTVTAVDPPVAAPLELRTALPFTVPPGGVQDLVVRYTPPSTGPAQAATTVTVTATPPDTTAGTSPGHNQRVQITAKAQELEVVLLLDDSGSMGWDAIGTFLPPNSPNARWSELESAANNFLDLLAHFAAGRGRFGVARFPAPDPNNPSTFDLVPMTAITSNMAAAQTAISQVEPFNSTPMGDGLNRVLGPPGYFSPQVDNRRWLILMSDGAHNSGTRNPRDFMAAGNSPLDRKISLFAVAYGIEGHTDVDHVLLKDLADASLLGQIRHVDEEGVTASTLAAQLRDTIKSGLTGATSPLDPTARFLIFTQPEARHDVVITPYDTRAAFVLNWNTPDPDRLRLELITPGQKRLTPEDVQAGRFPGVSFRGGNRSQTYLVDPGFLPGQAGTWTFVITHPQVIIGAAGRDSDVLEFEDYLYDTVVDSTLRLQLSADRDTYYAGDPITISARLTARGLPVRDANVFLSTTRPGQSFTNWLAALTVPEQALQDARDELQGKDSTPILIKQRGAQIAGLTFPGGPTGLTLPMADHRRDGTYRATVERTSVPERYTFYVTAVGVTTDGVSFRREAKIETFVLVRPHPAFSQVSVVEVKPGLASVMVIPRDIFGNVLIIDPSVSSSFDVVANDGALADIDSGLDGTYTTFVSYDPKKKPPSVGFDFLDTQIVSPVKINPFDKLIYADRVDEFEAGPVTRSNKNIDPEAALGTMAGRNPDQVVALGANGRLAVALDGHLVKSQADDDVTVFVATDQGLRSYRVEALSADTGEWVHLGDSIGVTQSFALRNGRLTTTPAIRIVDTSGRTRDDDLNLLERPGVNVRGVGFLSVVREPRRTLQPFPVIRKGARNHPVETLQYLLRAREHQVAVDGIFGPATDAAVRAFQKQTRLSVDGVVGPKTWRALIVTVRRGDKGDAVRGVQEEFQFRNQSGDPAKGLRVDGIFGPQTEAAVRGFQQAIAADVSRFPVDGIVGPLTWQALISGMLS</sequence>
<dbReference type="InterPro" id="IPR036365">
    <property type="entry name" value="PGBD-like_sf"/>
</dbReference>
<dbReference type="InterPro" id="IPR002477">
    <property type="entry name" value="Peptidoglycan-bd-like"/>
</dbReference>
<dbReference type="Gene3D" id="1.10.101.10">
    <property type="entry name" value="PGBD-like superfamily/PGBD"/>
    <property type="match status" value="2"/>
</dbReference>
<gene>
    <name evidence="3" type="ORF">GA0070624_5136</name>
</gene>
<dbReference type="SUPFAM" id="SSF53300">
    <property type="entry name" value="vWA-like"/>
    <property type="match status" value="1"/>
</dbReference>
<dbReference type="Proteomes" id="UP000199413">
    <property type="component" value="Unassembled WGS sequence"/>
</dbReference>
<dbReference type="STRING" id="568872.GA0070624_5136"/>
<name>A0A1C6SZN0_9ACTN</name>
<dbReference type="PROSITE" id="PS50234">
    <property type="entry name" value="VWFA"/>
    <property type="match status" value="1"/>
</dbReference>
<dbReference type="EMBL" id="FMHV01000002">
    <property type="protein sequence ID" value="SCL34988.1"/>
    <property type="molecule type" value="Genomic_DNA"/>
</dbReference>
<reference evidence="4" key="1">
    <citation type="submission" date="2016-06" db="EMBL/GenBank/DDBJ databases">
        <authorList>
            <person name="Varghese N."/>
            <person name="Submissions Spin"/>
        </authorList>
    </citation>
    <scope>NUCLEOTIDE SEQUENCE [LARGE SCALE GENOMIC DNA]</scope>
    <source>
        <strain evidence="4">DSM 45431</strain>
    </source>
</reference>
<dbReference type="SUPFAM" id="SSF47090">
    <property type="entry name" value="PGBD-like"/>
    <property type="match status" value="2"/>
</dbReference>
<dbReference type="Gene3D" id="2.60.40.10">
    <property type="entry name" value="Immunoglobulins"/>
    <property type="match status" value="1"/>
</dbReference>
<dbReference type="Pfam" id="PF01471">
    <property type="entry name" value="PG_binding_1"/>
    <property type="match status" value="2"/>
</dbReference>
<evidence type="ECO:0000256" key="1">
    <source>
        <dbReference type="SAM" id="MobiDB-lite"/>
    </source>
</evidence>
<dbReference type="InterPro" id="IPR036465">
    <property type="entry name" value="vWFA_dom_sf"/>
</dbReference>
<dbReference type="GO" id="GO:0016787">
    <property type="term" value="F:hydrolase activity"/>
    <property type="evidence" value="ECO:0007669"/>
    <property type="project" value="UniProtKB-KW"/>
</dbReference>
<evidence type="ECO:0000313" key="4">
    <source>
        <dbReference type="Proteomes" id="UP000199413"/>
    </source>
</evidence>
<keyword evidence="4" id="KW-1185">Reference proteome</keyword>
<dbReference type="RefSeq" id="WP_245718980.1">
    <property type="nucleotide sequence ID" value="NZ_FMHV01000002.1"/>
</dbReference>
<feature type="domain" description="VWFA" evidence="2">
    <location>
        <begin position="268"/>
        <end position="474"/>
    </location>
</feature>
<dbReference type="GO" id="GO:0005975">
    <property type="term" value="P:carbohydrate metabolic process"/>
    <property type="evidence" value="ECO:0007669"/>
    <property type="project" value="UniProtKB-ARBA"/>
</dbReference>
<evidence type="ECO:0000259" key="2">
    <source>
        <dbReference type="PROSITE" id="PS50234"/>
    </source>
</evidence>
<dbReference type="InterPro" id="IPR013783">
    <property type="entry name" value="Ig-like_fold"/>
</dbReference>
<evidence type="ECO:0000313" key="3">
    <source>
        <dbReference type="EMBL" id="SCL34988.1"/>
    </source>
</evidence>
<keyword evidence="3" id="KW-0378">Hydrolase</keyword>
<proteinExistence type="predicted"/>
<dbReference type="SMART" id="SM00327">
    <property type="entry name" value="VWA"/>
    <property type="match status" value="1"/>
</dbReference>
<accession>A0A1C6SZN0</accession>
<feature type="region of interest" description="Disordered" evidence="1">
    <location>
        <begin position="1"/>
        <end position="33"/>
    </location>
</feature>
<dbReference type="InterPro" id="IPR002035">
    <property type="entry name" value="VWF_A"/>
</dbReference>